<dbReference type="EC" id="2.3.1.31" evidence="6"/>
<reference evidence="8" key="1">
    <citation type="submission" date="2016-04" db="EMBL/GenBank/DDBJ databases">
        <authorList>
            <person name="Evans L.H."/>
            <person name="Alamgir A."/>
            <person name="Owens N."/>
            <person name="Weber N.D."/>
            <person name="Virtaneva K."/>
            <person name="Barbian K."/>
            <person name="Babar A."/>
            <person name="Rosenke K."/>
        </authorList>
    </citation>
    <scope>NUCLEOTIDE SEQUENCE</scope>
    <source>
        <strain evidence="8">86-1</strain>
    </source>
</reference>
<protein>
    <recommendedName>
        <fullName evidence="6">Homoserine O-acetyltransferase</fullName>
        <shortName evidence="6">HAT</shortName>
        <ecNumber evidence="6">2.3.1.31</ecNumber>
    </recommendedName>
    <alternativeName>
        <fullName evidence="6">Homoserine transacetylase</fullName>
        <shortName evidence="6">HTA</shortName>
    </alternativeName>
</protein>
<evidence type="ECO:0000256" key="2">
    <source>
        <dbReference type="ARBA" id="ARBA00022490"/>
    </source>
</evidence>
<dbReference type="UniPathway" id="UPA00051">
    <property type="reaction ID" value="UER00074"/>
</dbReference>
<evidence type="ECO:0000256" key="5">
    <source>
        <dbReference type="ARBA" id="ARBA00023315"/>
    </source>
</evidence>
<dbReference type="GO" id="GO:0019281">
    <property type="term" value="P:L-methionine biosynthetic process from homoserine via O-succinyl-L-homoserine and cystathionine"/>
    <property type="evidence" value="ECO:0007669"/>
    <property type="project" value="InterPro"/>
</dbReference>
<comment type="function">
    <text evidence="6">Transfers an acetyl group from acetyl-CoA to L-homoserine, forming acetyl-L-homoserine.</text>
</comment>
<evidence type="ECO:0000256" key="4">
    <source>
        <dbReference type="ARBA" id="ARBA00022679"/>
    </source>
</evidence>
<dbReference type="GO" id="GO:0004414">
    <property type="term" value="F:homoserine O-acetyltransferase activity"/>
    <property type="evidence" value="ECO:0007669"/>
    <property type="project" value="UniProtKB-EC"/>
</dbReference>
<keyword evidence="3 6" id="KW-0028">Amino-acid biosynthesis</keyword>
<dbReference type="GO" id="GO:0008899">
    <property type="term" value="F:homoserine O-succinyltransferase activity"/>
    <property type="evidence" value="ECO:0007669"/>
    <property type="project" value="UniProtKB-UniRule"/>
</dbReference>
<gene>
    <name evidence="8" type="primary">metA</name>
    <name evidence="6" type="synonym">metAA</name>
    <name evidence="8" type="ORF">KL86DYS1_31126</name>
</gene>
<dbReference type="AlphaFoldDB" id="A0A212K1E3"/>
<keyword evidence="2 6" id="KW-0963">Cytoplasm</keyword>
<comment type="catalytic activity">
    <reaction evidence="6">
        <text>L-homoserine + acetyl-CoA = O-acetyl-L-homoserine + CoA</text>
        <dbReference type="Rhea" id="RHEA:13701"/>
        <dbReference type="ChEBI" id="CHEBI:57287"/>
        <dbReference type="ChEBI" id="CHEBI:57288"/>
        <dbReference type="ChEBI" id="CHEBI:57476"/>
        <dbReference type="ChEBI" id="CHEBI:57716"/>
        <dbReference type="EC" id="2.3.1.31"/>
    </reaction>
</comment>
<feature type="site" description="Important for substrate specificity" evidence="6">
    <location>
        <position position="192"/>
    </location>
</feature>
<dbReference type="GO" id="GO:0005737">
    <property type="term" value="C:cytoplasm"/>
    <property type="evidence" value="ECO:0007669"/>
    <property type="project" value="UniProtKB-SubCell"/>
</dbReference>
<dbReference type="PANTHER" id="PTHR20919:SF0">
    <property type="entry name" value="HOMOSERINE O-SUCCINYLTRANSFERASE"/>
    <property type="match status" value="1"/>
</dbReference>
<dbReference type="SUPFAM" id="SSF52317">
    <property type="entry name" value="Class I glutamine amidotransferase-like"/>
    <property type="match status" value="1"/>
</dbReference>
<feature type="site" description="Important for acyl-CoA specificity" evidence="6">
    <location>
        <position position="111"/>
    </location>
</feature>
<feature type="active site" description="Proton acceptor" evidence="6">
    <location>
        <position position="235"/>
    </location>
</feature>
<dbReference type="HAMAP" id="MF_00295">
    <property type="entry name" value="MetA_acyltransf"/>
    <property type="match status" value="1"/>
</dbReference>
<accession>A0A212K1E3</accession>
<evidence type="ECO:0000313" key="8">
    <source>
        <dbReference type="EMBL" id="SBW05487.1"/>
    </source>
</evidence>
<keyword evidence="5 6" id="KW-0012">Acyltransferase</keyword>
<keyword evidence="6" id="KW-0486">Methionine biosynthesis</keyword>
<evidence type="ECO:0000256" key="7">
    <source>
        <dbReference type="PIRSR" id="PIRSR000450-1"/>
    </source>
</evidence>
<dbReference type="Pfam" id="PF04204">
    <property type="entry name" value="HTS"/>
    <property type="match status" value="1"/>
</dbReference>
<dbReference type="PIRSF" id="PIRSF000450">
    <property type="entry name" value="H_ser_succinyltr"/>
    <property type="match status" value="1"/>
</dbReference>
<dbReference type="RefSeq" id="WP_296943515.1">
    <property type="nucleotide sequence ID" value="NZ_LT599032.1"/>
</dbReference>
<keyword evidence="4 6" id="KW-0808">Transferase</keyword>
<dbReference type="InterPro" id="IPR033752">
    <property type="entry name" value="MetA_family"/>
</dbReference>
<dbReference type="NCBIfam" id="TIGR01001">
    <property type="entry name" value="metA"/>
    <property type="match status" value="1"/>
</dbReference>
<name>A0A212K1E3_9BACT</name>
<dbReference type="CDD" id="cd03131">
    <property type="entry name" value="GATase1_HTS"/>
    <property type="match status" value="1"/>
</dbReference>
<dbReference type="PANTHER" id="PTHR20919">
    <property type="entry name" value="HOMOSERINE O-SUCCINYLTRANSFERASE"/>
    <property type="match status" value="1"/>
</dbReference>
<dbReference type="InterPro" id="IPR005697">
    <property type="entry name" value="HST_MetA"/>
</dbReference>
<feature type="active site" description="Acyl-thioester intermediate" evidence="6 7">
    <location>
        <position position="142"/>
    </location>
</feature>
<comment type="similarity">
    <text evidence="6">Belongs to the MetA family.</text>
</comment>
<comment type="subcellular location">
    <subcellularLocation>
        <location evidence="1 6">Cytoplasm</location>
    </subcellularLocation>
</comment>
<dbReference type="EMBL" id="FLUM01000003">
    <property type="protein sequence ID" value="SBW05487.1"/>
    <property type="molecule type" value="Genomic_DNA"/>
</dbReference>
<proteinExistence type="inferred from homology"/>
<feature type="active site" evidence="6">
    <location>
        <position position="237"/>
    </location>
</feature>
<feature type="binding site" evidence="6">
    <location>
        <position position="192"/>
    </location>
    <ligand>
        <name>substrate</name>
    </ligand>
</feature>
<evidence type="ECO:0000256" key="1">
    <source>
        <dbReference type="ARBA" id="ARBA00004496"/>
    </source>
</evidence>
<sequence>MPVNIPNNLPAIEILKKENIFVMNQLRANEQDIRPLRVLILNLMPIKIMTETDLIRLLSNNPLQVEVEFLKLETHTSKNTSEEHLEMFYKNFSQVKDDFYDGMIITGAPVELYEFEEVTYWPEISSIFDWARTHVTSTLYICWAAQAAMYHFYGVKKYPLPEKMFGVFKHIAHDKKFPLFRGFDDEFYIPHSRHTTVRREDVLRHHELKILSESDDSGVGIVASRGGREFYLTGHSEYAPYTLHNEYIRDAEKGLPIKTPLNYYKNDNPENGPVVRWSGHGNLLFNNWLNYFVYQETPYDKTKIKDLGNIDPVKEGYMYYI</sequence>
<feature type="binding site" evidence="6">
    <location>
        <position position="249"/>
    </location>
    <ligand>
        <name>substrate</name>
    </ligand>
</feature>
<dbReference type="FunFam" id="3.40.50.880:FF:000004">
    <property type="entry name" value="Homoserine O-succinyltransferase"/>
    <property type="match status" value="1"/>
</dbReference>
<feature type="binding site" evidence="6">
    <location>
        <position position="163"/>
    </location>
    <ligand>
        <name>substrate</name>
    </ligand>
</feature>
<evidence type="ECO:0000256" key="3">
    <source>
        <dbReference type="ARBA" id="ARBA00022605"/>
    </source>
</evidence>
<organism evidence="8">
    <name type="scientific">uncultured Dysgonomonas sp</name>
    <dbReference type="NCBI Taxonomy" id="206096"/>
    <lineage>
        <taxon>Bacteria</taxon>
        <taxon>Pseudomonadati</taxon>
        <taxon>Bacteroidota</taxon>
        <taxon>Bacteroidia</taxon>
        <taxon>Bacteroidales</taxon>
        <taxon>Dysgonomonadaceae</taxon>
        <taxon>Dysgonomonas</taxon>
        <taxon>environmental samples</taxon>
    </lineage>
</organism>
<comment type="pathway">
    <text evidence="6">Amino-acid biosynthesis; L-methionine biosynthesis via de novo pathway; O-acetyl-L-homoserine from L-homoserine: step 1/1.</text>
</comment>
<dbReference type="Gene3D" id="3.40.50.880">
    <property type="match status" value="1"/>
</dbReference>
<dbReference type="InterPro" id="IPR029062">
    <property type="entry name" value="Class_I_gatase-like"/>
</dbReference>
<comment type="caution">
    <text evidence="6">Lacks conserved residue(s) required for the propagation of feature annotation.</text>
</comment>
<evidence type="ECO:0000256" key="6">
    <source>
        <dbReference type="HAMAP-Rule" id="MF_00295"/>
    </source>
</evidence>